<keyword evidence="1" id="KW-0812">Transmembrane</keyword>
<evidence type="ECO:0000313" key="3">
    <source>
        <dbReference type="EMBL" id="QCP13976.1"/>
    </source>
</evidence>
<name>A0A4P8HX38_9BURK</name>
<evidence type="ECO:0000313" key="5">
    <source>
        <dbReference type="Proteomes" id="UP000584325"/>
    </source>
</evidence>
<protein>
    <submittedName>
        <fullName evidence="2">Uncharacterized protein</fullName>
    </submittedName>
</protein>
<dbReference type="Proteomes" id="UP000584325">
    <property type="component" value="Unassembled WGS sequence"/>
</dbReference>
<reference evidence="3 4" key="1">
    <citation type="submission" date="2019-05" db="EMBL/GenBank/DDBJ databases">
        <title>Draft Genome Sequences of Six Type Strains of the Genus Massilia.</title>
        <authorList>
            <person name="Miess H."/>
            <person name="Frediansyhah A."/>
            <person name="Gross H."/>
        </authorList>
    </citation>
    <scope>NUCLEOTIDE SEQUENCE [LARGE SCALE GENOMIC DNA]</scope>
    <source>
        <strain evidence="3 4">DSMZ 26121</strain>
    </source>
</reference>
<keyword evidence="1" id="KW-0472">Membrane</keyword>
<evidence type="ECO:0000313" key="2">
    <source>
        <dbReference type="EMBL" id="MBB3224164.1"/>
    </source>
</evidence>
<evidence type="ECO:0000256" key="1">
    <source>
        <dbReference type="SAM" id="Phobius"/>
    </source>
</evidence>
<keyword evidence="1" id="KW-1133">Transmembrane helix</keyword>
<feature type="transmembrane region" description="Helical" evidence="1">
    <location>
        <begin position="80"/>
        <end position="104"/>
    </location>
</feature>
<reference evidence="2 5" key="2">
    <citation type="submission" date="2020-08" db="EMBL/GenBank/DDBJ databases">
        <title>Genomic Encyclopedia of Type Strains, Phase III (KMG-III): the genomes of soil and plant-associated and newly described type strains.</title>
        <authorList>
            <person name="Whitman W."/>
        </authorList>
    </citation>
    <scope>NUCLEOTIDE SEQUENCE [LARGE SCALE GENOMIC DNA]</scope>
    <source>
        <strain evidence="2 5">CECT 7753</strain>
    </source>
</reference>
<dbReference type="OrthoDB" id="3034721at2"/>
<proteinExistence type="predicted"/>
<dbReference type="RefSeq" id="WP_137316752.1">
    <property type="nucleotide sequence ID" value="NZ_CP040017.1"/>
</dbReference>
<dbReference type="AlphaFoldDB" id="A0A4P8HX38"/>
<evidence type="ECO:0000313" key="4">
    <source>
        <dbReference type="Proteomes" id="UP000298763"/>
    </source>
</evidence>
<feature type="transmembrane region" description="Helical" evidence="1">
    <location>
        <begin position="156"/>
        <end position="177"/>
    </location>
</feature>
<dbReference type="InterPro" id="IPR046730">
    <property type="entry name" value="DUF6622"/>
</dbReference>
<dbReference type="EMBL" id="JACHXS010000011">
    <property type="protein sequence ID" value="MBB3224164.1"/>
    <property type="molecule type" value="Genomic_DNA"/>
</dbReference>
<dbReference type="EMBL" id="CP040017">
    <property type="protein sequence ID" value="QCP13976.1"/>
    <property type="molecule type" value="Genomic_DNA"/>
</dbReference>
<feature type="transmembrane region" description="Helical" evidence="1">
    <location>
        <begin position="125"/>
        <end position="150"/>
    </location>
</feature>
<feature type="transmembrane region" description="Helical" evidence="1">
    <location>
        <begin position="20"/>
        <end position="41"/>
    </location>
</feature>
<organism evidence="2 5">
    <name type="scientific">Pseudoduganella umbonata</name>
    <dbReference type="NCBI Taxonomy" id="864828"/>
    <lineage>
        <taxon>Bacteria</taxon>
        <taxon>Pseudomonadati</taxon>
        <taxon>Pseudomonadota</taxon>
        <taxon>Betaproteobacteria</taxon>
        <taxon>Burkholderiales</taxon>
        <taxon>Oxalobacteraceae</taxon>
        <taxon>Telluria group</taxon>
        <taxon>Pseudoduganella</taxon>
    </lineage>
</organism>
<keyword evidence="4" id="KW-1185">Reference proteome</keyword>
<dbReference type="Pfam" id="PF20327">
    <property type="entry name" value="DUF6622"/>
    <property type="match status" value="1"/>
</dbReference>
<sequence>MLSSSTTHPVHEEQAMLQQIVIHTPFHVWLLLAFLVWRGIAASRDRVVPLRQVFVLPAILLALSVHDMAGRFAFAGLPAAGWLAGTLAAAMLAWHCTVPMPLPVPMQPERTAGSSTATVMLRGSWLPLVLMLATFATKYTVAVVCIIKPALPDAPLFATAVCTLYGVFNGLFAGRALRCLPWPGRRHIGALS</sequence>
<gene>
    <name evidence="3" type="ORF">FCL38_28835</name>
    <name evidence="2" type="ORF">FHS02_005023</name>
</gene>
<accession>A0A4P8HX38</accession>
<dbReference type="Proteomes" id="UP000298763">
    <property type="component" value="Chromosome"/>
</dbReference>